<protein>
    <recommendedName>
        <fullName evidence="3">SGNH hydrolase-type esterase domain-containing protein</fullName>
    </recommendedName>
</protein>
<accession>A0A1Q9LIA1</accession>
<name>A0A1Q9LIA1_9PSEU</name>
<evidence type="ECO:0000313" key="2">
    <source>
        <dbReference type="Proteomes" id="UP000186040"/>
    </source>
</evidence>
<dbReference type="OrthoDB" id="9792428at2"/>
<organism evidence="1 2">
    <name type="scientific">Actinokineospora bangkokensis</name>
    <dbReference type="NCBI Taxonomy" id="1193682"/>
    <lineage>
        <taxon>Bacteria</taxon>
        <taxon>Bacillati</taxon>
        <taxon>Actinomycetota</taxon>
        <taxon>Actinomycetes</taxon>
        <taxon>Pseudonocardiales</taxon>
        <taxon>Pseudonocardiaceae</taxon>
        <taxon>Actinokineospora</taxon>
    </lineage>
</organism>
<keyword evidence="2" id="KW-1185">Reference proteome</keyword>
<dbReference type="AlphaFoldDB" id="A0A1Q9LIA1"/>
<evidence type="ECO:0008006" key="3">
    <source>
        <dbReference type="Google" id="ProtNLM"/>
    </source>
</evidence>
<dbReference type="Proteomes" id="UP000186040">
    <property type="component" value="Unassembled WGS sequence"/>
</dbReference>
<sequence length="235" mass="24637">MTPGARVLFVGNSFTYYHGMPHQLAALAAPDLALHHRVIAAAGRLLAGTWAEGTPTAALAEPWDHVVLQEQSTLGHGLTVDGVPRVRDPREFHAAVRAIVPEVVAAGARPALYLTWARRDDPAAQDQLDAAYTTIAAEVGAAVVPVGPAWRAALADRPDLVLHDEDGSHPNPAGSYLAACVFLAALLGLDPRGRAAAVSGPRVDDFAAPLGHGTLVDLAPADAAFLQDTAWRVTR</sequence>
<dbReference type="SUPFAM" id="SSF52266">
    <property type="entry name" value="SGNH hydrolase"/>
    <property type="match status" value="1"/>
</dbReference>
<dbReference type="RefSeq" id="WP_075976495.1">
    <property type="nucleotide sequence ID" value="NZ_MKQR01000019.1"/>
</dbReference>
<reference evidence="1 2" key="1">
    <citation type="submission" date="2016-10" db="EMBL/GenBank/DDBJ databases">
        <title>The Draft Genome Sequence of Actinokineospora bangkokensis 44EHWT reveals the biosynthetic pathway of antifungal compounds Thailandins with unusual extender unit butylmalonyl-CoA.</title>
        <authorList>
            <person name="Greule A."/>
            <person name="Intra B."/>
            <person name="Flemming S."/>
            <person name="Rommel M.G."/>
            <person name="Panbangred W."/>
            <person name="Bechthold A."/>
        </authorList>
    </citation>
    <scope>NUCLEOTIDE SEQUENCE [LARGE SCALE GENOMIC DNA]</scope>
    <source>
        <strain evidence="1 2">44EHW</strain>
    </source>
</reference>
<dbReference type="Gene3D" id="3.40.50.1110">
    <property type="entry name" value="SGNH hydrolase"/>
    <property type="match status" value="1"/>
</dbReference>
<dbReference type="EMBL" id="MKQR01000019">
    <property type="protein sequence ID" value="OLR91777.1"/>
    <property type="molecule type" value="Genomic_DNA"/>
</dbReference>
<gene>
    <name evidence="1" type="ORF">BJP25_24975</name>
</gene>
<dbReference type="STRING" id="1193682.BJP25_24975"/>
<evidence type="ECO:0000313" key="1">
    <source>
        <dbReference type="EMBL" id="OLR91777.1"/>
    </source>
</evidence>
<proteinExistence type="predicted"/>
<dbReference type="InterPro" id="IPR036514">
    <property type="entry name" value="SGNH_hydro_sf"/>
</dbReference>
<comment type="caution">
    <text evidence="1">The sequence shown here is derived from an EMBL/GenBank/DDBJ whole genome shotgun (WGS) entry which is preliminary data.</text>
</comment>